<accession>A0AAD5TKH1</accession>
<dbReference type="Proteomes" id="UP001212152">
    <property type="component" value="Unassembled WGS sequence"/>
</dbReference>
<dbReference type="InterPro" id="IPR006196">
    <property type="entry name" value="RNA-binding_domain_S1_IF1"/>
</dbReference>
<dbReference type="PANTHER" id="PTHR21641:SF0">
    <property type="entry name" value="RNA-BINDING PROTEIN EIF1AD-RELATED"/>
    <property type="match status" value="1"/>
</dbReference>
<evidence type="ECO:0000313" key="5">
    <source>
        <dbReference type="EMBL" id="KAJ3177036.1"/>
    </source>
</evidence>
<protein>
    <submittedName>
        <fullName evidence="5">RNA-binding protein eif1ad</fullName>
    </submittedName>
</protein>
<dbReference type="PANTHER" id="PTHR21641">
    <property type="entry name" value="TRANSLATION INITIATION FACTOR-RELATED"/>
    <property type="match status" value="1"/>
</dbReference>
<evidence type="ECO:0000256" key="3">
    <source>
        <dbReference type="SAM" id="MobiDB-lite"/>
    </source>
</evidence>
<dbReference type="SMART" id="SM00652">
    <property type="entry name" value="eIF1a"/>
    <property type="match status" value="1"/>
</dbReference>
<feature type="compositionally biased region" description="Acidic residues" evidence="3">
    <location>
        <begin position="132"/>
        <end position="143"/>
    </location>
</feature>
<dbReference type="SUPFAM" id="SSF50249">
    <property type="entry name" value="Nucleic acid-binding proteins"/>
    <property type="match status" value="1"/>
</dbReference>
<comment type="caution">
    <text evidence="5">The sequence shown here is derived from an EMBL/GenBank/DDBJ whole genome shotgun (WGS) entry which is preliminary data.</text>
</comment>
<dbReference type="GO" id="GO:0003743">
    <property type="term" value="F:translation initiation factor activity"/>
    <property type="evidence" value="ECO:0007669"/>
    <property type="project" value="InterPro"/>
</dbReference>
<sequence>MGRKQHTSQEALESLPLPTPATPVARVIDNRGGGNYDVLIASKSDPATTDTLIVSLPAKFRKLIWVKKGNFVIIQLADETSVGGKIGGEILNVLFPDQIKHIKSKGLWPEQFATSSSATATPPAESGKGAAADEDDSDNDDDLFVNSNRRVQSSDEEESEEEEDGSTPPCGCGGGHHR</sequence>
<reference evidence="5" key="1">
    <citation type="submission" date="2020-05" db="EMBL/GenBank/DDBJ databases">
        <title>Phylogenomic resolution of chytrid fungi.</title>
        <authorList>
            <person name="Stajich J.E."/>
            <person name="Amses K."/>
            <person name="Simmons R."/>
            <person name="Seto K."/>
            <person name="Myers J."/>
            <person name="Bonds A."/>
            <person name="Quandt C.A."/>
            <person name="Barry K."/>
            <person name="Liu P."/>
            <person name="Grigoriev I."/>
            <person name="Longcore J.E."/>
            <person name="James T.Y."/>
        </authorList>
    </citation>
    <scope>NUCLEOTIDE SEQUENCE</scope>
    <source>
        <strain evidence="5">JEL0379</strain>
    </source>
</reference>
<feature type="compositionally biased region" description="Acidic residues" evidence="3">
    <location>
        <begin position="154"/>
        <end position="165"/>
    </location>
</feature>
<organism evidence="5 6">
    <name type="scientific">Geranomyces variabilis</name>
    <dbReference type="NCBI Taxonomy" id="109894"/>
    <lineage>
        <taxon>Eukaryota</taxon>
        <taxon>Fungi</taxon>
        <taxon>Fungi incertae sedis</taxon>
        <taxon>Chytridiomycota</taxon>
        <taxon>Chytridiomycota incertae sedis</taxon>
        <taxon>Chytridiomycetes</taxon>
        <taxon>Spizellomycetales</taxon>
        <taxon>Powellomycetaceae</taxon>
        <taxon>Geranomyces</taxon>
    </lineage>
</organism>
<dbReference type="Pfam" id="PF01176">
    <property type="entry name" value="eIF-1a"/>
    <property type="match status" value="1"/>
</dbReference>
<dbReference type="InterPro" id="IPR001253">
    <property type="entry name" value="TIF_eIF-1A"/>
</dbReference>
<comment type="similarity">
    <text evidence="1">Belongs to the EIF1AD family.</text>
</comment>
<dbReference type="Gene3D" id="2.40.50.140">
    <property type="entry name" value="Nucleic acid-binding proteins"/>
    <property type="match status" value="1"/>
</dbReference>
<gene>
    <name evidence="5" type="primary">EIF1AD</name>
    <name evidence="5" type="ORF">HDU87_004752</name>
</gene>
<dbReference type="InterPro" id="IPR012340">
    <property type="entry name" value="NA-bd_OB-fold"/>
</dbReference>
<dbReference type="EMBL" id="JADGJQ010000036">
    <property type="protein sequence ID" value="KAJ3177036.1"/>
    <property type="molecule type" value="Genomic_DNA"/>
</dbReference>
<feature type="region of interest" description="Disordered" evidence="3">
    <location>
        <begin position="113"/>
        <end position="178"/>
    </location>
</feature>
<evidence type="ECO:0000256" key="2">
    <source>
        <dbReference type="ARBA" id="ARBA00022884"/>
    </source>
</evidence>
<evidence type="ECO:0000256" key="1">
    <source>
        <dbReference type="ARBA" id="ARBA00007340"/>
    </source>
</evidence>
<dbReference type="GO" id="GO:0003723">
    <property type="term" value="F:RNA binding"/>
    <property type="evidence" value="ECO:0007669"/>
    <property type="project" value="UniProtKB-KW"/>
</dbReference>
<evidence type="ECO:0000259" key="4">
    <source>
        <dbReference type="Pfam" id="PF01176"/>
    </source>
</evidence>
<dbReference type="AlphaFoldDB" id="A0AAD5TKH1"/>
<keyword evidence="6" id="KW-1185">Reference proteome</keyword>
<evidence type="ECO:0000313" key="6">
    <source>
        <dbReference type="Proteomes" id="UP001212152"/>
    </source>
</evidence>
<feature type="domain" description="S1-like" evidence="4">
    <location>
        <begin position="25"/>
        <end position="91"/>
    </location>
</feature>
<proteinExistence type="inferred from homology"/>
<keyword evidence="2" id="KW-0694">RNA-binding</keyword>
<name>A0AAD5TKH1_9FUNG</name>
<dbReference type="GO" id="GO:0005634">
    <property type="term" value="C:nucleus"/>
    <property type="evidence" value="ECO:0007669"/>
    <property type="project" value="TreeGrafter"/>
</dbReference>
<dbReference type="InterPro" id="IPR039294">
    <property type="entry name" value="EIF1AD"/>
</dbReference>